<organism evidence="3 4">
    <name type="scientific">Claviceps pazoutovae</name>
    <dbReference type="NCBI Taxonomy" id="1649127"/>
    <lineage>
        <taxon>Eukaryota</taxon>
        <taxon>Fungi</taxon>
        <taxon>Dikarya</taxon>
        <taxon>Ascomycota</taxon>
        <taxon>Pezizomycotina</taxon>
        <taxon>Sordariomycetes</taxon>
        <taxon>Hypocreomycetidae</taxon>
        <taxon>Hypocreales</taxon>
        <taxon>Clavicipitaceae</taxon>
        <taxon>Claviceps</taxon>
    </lineage>
</organism>
<dbReference type="InterPro" id="IPR053029">
    <property type="entry name" value="RNA_pol_I-specific_init_factor"/>
</dbReference>
<dbReference type="PANTHER" id="PTHR28244">
    <property type="entry name" value="RNA POLYMERASE I-SPECIFIC TRANSCRIPTION INITIATION FACTOR RRN11"/>
    <property type="match status" value="1"/>
</dbReference>
<feature type="region of interest" description="Disordered" evidence="1">
    <location>
        <begin position="1"/>
        <end position="126"/>
    </location>
</feature>
<feature type="compositionally biased region" description="Basic and acidic residues" evidence="1">
    <location>
        <begin position="320"/>
        <end position="338"/>
    </location>
</feature>
<evidence type="ECO:0000259" key="2">
    <source>
        <dbReference type="Pfam" id="PF15463"/>
    </source>
</evidence>
<dbReference type="AlphaFoldDB" id="A0A9P7MG43"/>
<name>A0A9P7MG43_9HYPO</name>
<accession>A0A9P7MG43</accession>
<protein>
    <recommendedName>
        <fullName evidence="2">Extracellular mutant protein 11 C-terminal domain-containing protein</fullName>
    </recommendedName>
</protein>
<gene>
    <name evidence="3" type="ORF">E4U60_007216</name>
</gene>
<feature type="compositionally biased region" description="Basic residues" evidence="1">
    <location>
        <begin position="339"/>
        <end position="356"/>
    </location>
</feature>
<dbReference type="Pfam" id="PF15463">
    <property type="entry name" value="ECM11"/>
    <property type="match status" value="1"/>
</dbReference>
<sequence length="496" mass="56191">MQQGVKPKGRGLLEFARGKSDSNAQYNNSSAKPSQVDPGRRSVTPKAEIYQPSRQEIAEFARLPVPGAAPKNISSPRSSAPLANILRSESPLRQGSPSRHGYASPNRMEKQSHTTAPHHDIFSGSQLGENFMKSGLTTPANDSEVLAVVQNPAIKAEDRLEQHQAHRIAPRRGPSLEVEKHQFSVAVDGRLSVVPGHHRHNPTHMNDGFYSHKHSNSHHVRYQPKPVKPPNPVYNLPPPPLQAQAKLPMRGVRVSRGQPLLTTALPIHVEEEPQANFIETDHEENWEEQALDKVNESMYVHGSDDGSRALGDFSENMALSKEKKQHAPHDKFARDGNHKPAKHPRNVQHKDKKRRRQSLDYDDKVLSSMTYQDLQEEPFDVVPQLPGMLNGHDSAASKLVTRLEQFQQQGEREQFQFFSHLSMEEWENAGDWFVEQFTDIMSRLRQARRNKREMVAAFEEEASQREEAIRVRTDAIDKKLMKMKQDGQRVVGDKHL</sequence>
<comment type="caution">
    <text evidence="3">The sequence shown here is derived from an EMBL/GenBank/DDBJ whole genome shotgun (WGS) entry which is preliminary data.</text>
</comment>
<feature type="domain" description="Extracellular mutant protein 11 C-terminal" evidence="2">
    <location>
        <begin position="360"/>
        <end position="490"/>
    </location>
</feature>
<proteinExistence type="predicted"/>
<reference evidence="3 4" key="1">
    <citation type="journal article" date="2020" name="bioRxiv">
        <title>Whole genome comparisons of ergot fungi reveals the divergence and evolution of species within the genus Claviceps are the result of varying mechanisms driving genome evolution and host range expansion.</title>
        <authorList>
            <person name="Wyka S.A."/>
            <person name="Mondo S.J."/>
            <person name="Liu M."/>
            <person name="Dettman J."/>
            <person name="Nalam V."/>
            <person name="Broders K.D."/>
        </authorList>
    </citation>
    <scope>NUCLEOTIDE SEQUENCE [LARGE SCALE GENOMIC DNA]</scope>
    <source>
        <strain evidence="3 4">CCC 1485</strain>
    </source>
</reference>
<dbReference type="GO" id="GO:0042790">
    <property type="term" value="P:nucleolar large rRNA transcription by RNA polymerase I"/>
    <property type="evidence" value="ECO:0007669"/>
    <property type="project" value="TreeGrafter"/>
</dbReference>
<evidence type="ECO:0000313" key="3">
    <source>
        <dbReference type="EMBL" id="KAG5942503.1"/>
    </source>
</evidence>
<dbReference type="Proteomes" id="UP000706124">
    <property type="component" value="Unassembled WGS sequence"/>
</dbReference>
<keyword evidence="4" id="KW-1185">Reference proteome</keyword>
<feature type="compositionally biased region" description="Basic and acidic residues" evidence="1">
    <location>
        <begin position="107"/>
        <end position="121"/>
    </location>
</feature>
<evidence type="ECO:0000313" key="4">
    <source>
        <dbReference type="Proteomes" id="UP000706124"/>
    </source>
</evidence>
<evidence type="ECO:0000256" key="1">
    <source>
        <dbReference type="SAM" id="MobiDB-lite"/>
    </source>
</evidence>
<dbReference type="PANTHER" id="PTHR28244:SF1">
    <property type="entry name" value="RNA POLYMERASE I-SPECIFIC TRANSCRIPTION INITIATION FACTOR RRN11"/>
    <property type="match status" value="1"/>
</dbReference>
<dbReference type="GO" id="GO:0070860">
    <property type="term" value="C:RNA polymerase I core factor complex"/>
    <property type="evidence" value="ECO:0007669"/>
    <property type="project" value="TreeGrafter"/>
</dbReference>
<dbReference type="OrthoDB" id="5346740at2759"/>
<feature type="compositionally biased region" description="Polar residues" evidence="1">
    <location>
        <begin position="21"/>
        <end position="33"/>
    </location>
</feature>
<feature type="region of interest" description="Disordered" evidence="1">
    <location>
        <begin position="320"/>
        <end position="362"/>
    </location>
</feature>
<dbReference type="GO" id="GO:0017025">
    <property type="term" value="F:TBP-class protein binding"/>
    <property type="evidence" value="ECO:0007669"/>
    <property type="project" value="TreeGrafter"/>
</dbReference>
<dbReference type="GO" id="GO:0001164">
    <property type="term" value="F:RNA polymerase I core promoter sequence-specific DNA binding"/>
    <property type="evidence" value="ECO:0007669"/>
    <property type="project" value="TreeGrafter"/>
</dbReference>
<dbReference type="EMBL" id="SRPO01000079">
    <property type="protein sequence ID" value="KAG5942503.1"/>
    <property type="molecule type" value="Genomic_DNA"/>
</dbReference>
<dbReference type="InterPro" id="IPR029178">
    <property type="entry name" value="Ecm11_C"/>
</dbReference>